<dbReference type="OrthoDB" id="1901319at2759"/>
<dbReference type="HOGENOM" id="CLU_105193_1_0_1"/>
<dbReference type="SUPFAM" id="SSF141562">
    <property type="entry name" value="At5g01610-like"/>
    <property type="match status" value="1"/>
</dbReference>
<protein>
    <submittedName>
        <fullName evidence="1">Uncharacterized protein</fullName>
    </submittedName>
</protein>
<dbReference type="PANTHER" id="PTHR31676">
    <property type="entry name" value="T31J12.3 PROTEIN-RELATED"/>
    <property type="match status" value="1"/>
</dbReference>
<dbReference type="AlphaFoldDB" id="W1PL56"/>
<dbReference type="OMA" id="YGAEACY"/>
<organism evidence="1 2">
    <name type="scientific">Amborella trichopoda</name>
    <dbReference type="NCBI Taxonomy" id="13333"/>
    <lineage>
        <taxon>Eukaryota</taxon>
        <taxon>Viridiplantae</taxon>
        <taxon>Streptophyta</taxon>
        <taxon>Embryophyta</taxon>
        <taxon>Tracheophyta</taxon>
        <taxon>Spermatophyta</taxon>
        <taxon>Magnoliopsida</taxon>
        <taxon>Amborellales</taxon>
        <taxon>Amborellaceae</taxon>
        <taxon>Amborella</taxon>
    </lineage>
</organism>
<accession>W1PL56</accession>
<keyword evidence="2" id="KW-1185">Reference proteome</keyword>
<dbReference type="Pfam" id="PF04398">
    <property type="entry name" value="DUF538"/>
    <property type="match status" value="1"/>
</dbReference>
<dbReference type="KEGG" id="atr:18438902"/>
<name>W1PL56_AMBTC</name>
<dbReference type="eggNOG" id="ENOG502RXG7">
    <property type="taxonomic scope" value="Eukaryota"/>
</dbReference>
<reference evidence="2" key="1">
    <citation type="journal article" date="2013" name="Science">
        <title>The Amborella genome and the evolution of flowering plants.</title>
        <authorList>
            <consortium name="Amborella Genome Project"/>
        </authorList>
    </citation>
    <scope>NUCLEOTIDE SEQUENCE [LARGE SCALE GENOMIC DNA]</scope>
</reference>
<gene>
    <name evidence="1" type="ORF">AMTR_s00027p00086650</name>
</gene>
<dbReference type="GO" id="GO:0009737">
    <property type="term" value="P:response to abscisic acid"/>
    <property type="evidence" value="ECO:0007669"/>
    <property type="project" value="EnsemblPlants"/>
</dbReference>
<sequence>MAMEIVRNERAGAEVVYGAEACYQHSVDLLQELGFPKGVLPLKDLEECGRVRETGFIWMKLKVPYEHLFKEIGSRVSYGTEFTAYVERLKMKKMTGVKSKQLMVWVPITEMSMDEPESSKIHFKSSFGMGRSFPVSAFQNGE</sequence>
<dbReference type="Gene3D" id="2.30.240.10">
    <property type="entry name" value="At5g01610-like"/>
    <property type="match status" value="1"/>
</dbReference>
<evidence type="ECO:0000313" key="2">
    <source>
        <dbReference type="Proteomes" id="UP000017836"/>
    </source>
</evidence>
<evidence type="ECO:0000313" key="1">
    <source>
        <dbReference type="EMBL" id="ERN10722.1"/>
    </source>
</evidence>
<dbReference type="Proteomes" id="UP000017836">
    <property type="component" value="Unassembled WGS sequence"/>
</dbReference>
<proteinExistence type="predicted"/>
<dbReference type="Gramene" id="ERN10722">
    <property type="protein sequence ID" value="ERN10722"/>
    <property type="gene ID" value="AMTR_s00027p00086650"/>
</dbReference>
<dbReference type="InterPro" id="IPR036758">
    <property type="entry name" value="At5g01610-like"/>
</dbReference>
<dbReference type="InterPro" id="IPR007493">
    <property type="entry name" value="DUF538"/>
</dbReference>
<dbReference type="PANTHER" id="PTHR31676:SF20">
    <property type="entry name" value="T19F6.7 PROTEIN"/>
    <property type="match status" value="1"/>
</dbReference>
<dbReference type="EMBL" id="KI392798">
    <property type="protein sequence ID" value="ERN10722.1"/>
    <property type="molecule type" value="Genomic_DNA"/>
</dbReference>